<dbReference type="GO" id="GO:0046872">
    <property type="term" value="F:metal ion binding"/>
    <property type="evidence" value="ECO:0007669"/>
    <property type="project" value="UniProtKB-KW"/>
</dbReference>
<keyword evidence="4" id="KW-0949">S-adenosyl-L-methionine</keyword>
<dbReference type="Pfam" id="PF04055">
    <property type="entry name" value="Radical_SAM"/>
    <property type="match status" value="1"/>
</dbReference>
<evidence type="ECO:0000256" key="2">
    <source>
        <dbReference type="ARBA" id="ARBA00022603"/>
    </source>
</evidence>
<dbReference type="Proteomes" id="UP000178187">
    <property type="component" value="Unassembled WGS sequence"/>
</dbReference>
<dbReference type="Pfam" id="PF02310">
    <property type="entry name" value="B12-binding"/>
    <property type="match status" value="1"/>
</dbReference>
<keyword evidence="5" id="KW-0479">Metal-binding</keyword>
<dbReference type="GO" id="GO:0003824">
    <property type="term" value="F:catalytic activity"/>
    <property type="evidence" value="ECO:0007669"/>
    <property type="project" value="InterPro"/>
</dbReference>
<keyword evidence="6" id="KW-0408">Iron</keyword>
<dbReference type="SFLD" id="SFLDS00029">
    <property type="entry name" value="Radical_SAM"/>
    <property type="match status" value="1"/>
</dbReference>
<keyword evidence="3" id="KW-0808">Transferase</keyword>
<evidence type="ECO:0000256" key="5">
    <source>
        <dbReference type="ARBA" id="ARBA00022723"/>
    </source>
</evidence>
<dbReference type="PANTHER" id="PTHR43409:SF7">
    <property type="entry name" value="BLL1977 PROTEIN"/>
    <property type="match status" value="1"/>
</dbReference>
<dbReference type="InterPro" id="IPR007197">
    <property type="entry name" value="rSAM"/>
</dbReference>
<dbReference type="InterPro" id="IPR058240">
    <property type="entry name" value="rSAM_sf"/>
</dbReference>
<keyword evidence="2" id="KW-0489">Methyltransferase</keyword>
<dbReference type="SFLD" id="SFLDG01123">
    <property type="entry name" value="methyltransferase_(Class_B)"/>
    <property type="match status" value="1"/>
</dbReference>
<dbReference type="SUPFAM" id="SSF102114">
    <property type="entry name" value="Radical SAM enzymes"/>
    <property type="match status" value="1"/>
</dbReference>
<protein>
    <submittedName>
        <fullName evidence="10">Uncharacterized protein</fullName>
    </submittedName>
</protein>
<dbReference type="Gene3D" id="3.80.30.20">
    <property type="entry name" value="tm_1862 like domain"/>
    <property type="match status" value="1"/>
</dbReference>
<name>A0A1G1KYV5_9BACT</name>
<evidence type="ECO:0000313" key="10">
    <source>
        <dbReference type="EMBL" id="OGW98022.1"/>
    </source>
</evidence>
<reference evidence="10 11" key="1">
    <citation type="journal article" date="2016" name="Nat. Commun.">
        <title>Thousands of microbial genomes shed light on interconnected biogeochemical processes in an aquifer system.</title>
        <authorList>
            <person name="Anantharaman K."/>
            <person name="Brown C.T."/>
            <person name="Hug L.A."/>
            <person name="Sharon I."/>
            <person name="Castelle C.J."/>
            <person name="Probst A.J."/>
            <person name="Thomas B.C."/>
            <person name="Singh A."/>
            <person name="Wilkins M.J."/>
            <person name="Karaoz U."/>
            <person name="Brodie E.L."/>
            <person name="Williams K.H."/>
            <person name="Hubbard S.S."/>
            <person name="Banfield J.F."/>
        </authorList>
    </citation>
    <scope>NUCLEOTIDE SEQUENCE [LARGE SCALE GENOMIC DNA]</scope>
</reference>
<dbReference type="GO" id="GO:0031419">
    <property type="term" value="F:cobalamin binding"/>
    <property type="evidence" value="ECO:0007669"/>
    <property type="project" value="InterPro"/>
</dbReference>
<dbReference type="InterPro" id="IPR034466">
    <property type="entry name" value="Methyltransferase_Class_B"/>
</dbReference>
<dbReference type="CDD" id="cd02068">
    <property type="entry name" value="radical_SAM_B12_BD"/>
    <property type="match status" value="1"/>
</dbReference>
<dbReference type="EMBL" id="MHFR01000037">
    <property type="protein sequence ID" value="OGW98022.1"/>
    <property type="molecule type" value="Genomic_DNA"/>
</dbReference>
<dbReference type="PANTHER" id="PTHR43409">
    <property type="entry name" value="ANAEROBIC MAGNESIUM-PROTOPORPHYRIN IX MONOMETHYL ESTER CYCLASE-RELATED"/>
    <property type="match status" value="1"/>
</dbReference>
<evidence type="ECO:0000259" key="9">
    <source>
        <dbReference type="PROSITE" id="PS51918"/>
    </source>
</evidence>
<dbReference type="PROSITE" id="PS51918">
    <property type="entry name" value="RADICAL_SAM"/>
    <property type="match status" value="1"/>
</dbReference>
<organism evidence="10 11">
    <name type="scientific">Candidatus Danuiimicrobium aquiferis</name>
    <dbReference type="NCBI Taxonomy" id="1801832"/>
    <lineage>
        <taxon>Bacteria</taxon>
        <taxon>Pseudomonadati</taxon>
        <taxon>Candidatus Omnitrophota</taxon>
        <taxon>Candidatus Danuiimicrobium</taxon>
    </lineage>
</organism>
<feature type="domain" description="B12-binding" evidence="8">
    <location>
        <begin position="9"/>
        <end position="147"/>
    </location>
</feature>
<dbReference type="InterPro" id="IPR023404">
    <property type="entry name" value="rSAM_horseshoe"/>
</dbReference>
<dbReference type="InterPro" id="IPR006638">
    <property type="entry name" value="Elp3/MiaA/NifB-like_rSAM"/>
</dbReference>
<dbReference type="InterPro" id="IPR051198">
    <property type="entry name" value="BchE-like"/>
</dbReference>
<evidence type="ECO:0000259" key="8">
    <source>
        <dbReference type="PROSITE" id="PS51332"/>
    </source>
</evidence>
<dbReference type="Gene3D" id="3.40.50.280">
    <property type="entry name" value="Cobalamin-binding domain"/>
    <property type="match status" value="1"/>
</dbReference>
<evidence type="ECO:0000256" key="1">
    <source>
        <dbReference type="ARBA" id="ARBA00001966"/>
    </source>
</evidence>
<dbReference type="CDD" id="cd01335">
    <property type="entry name" value="Radical_SAM"/>
    <property type="match status" value="1"/>
</dbReference>
<dbReference type="SUPFAM" id="SSF52242">
    <property type="entry name" value="Cobalamin (vitamin B12)-binding domain"/>
    <property type="match status" value="1"/>
</dbReference>
<dbReference type="GO" id="GO:0051539">
    <property type="term" value="F:4 iron, 4 sulfur cluster binding"/>
    <property type="evidence" value="ECO:0007669"/>
    <property type="project" value="UniProtKB-KW"/>
</dbReference>
<gene>
    <name evidence="10" type="ORF">A3G33_07250</name>
</gene>
<feature type="domain" description="Radical SAM core" evidence="9">
    <location>
        <begin position="192"/>
        <end position="408"/>
    </location>
</feature>
<evidence type="ECO:0000313" key="11">
    <source>
        <dbReference type="Proteomes" id="UP000178187"/>
    </source>
</evidence>
<keyword evidence="7" id="KW-0411">Iron-sulfur</keyword>
<comment type="cofactor">
    <cofactor evidence="1">
        <name>[4Fe-4S] cluster</name>
        <dbReference type="ChEBI" id="CHEBI:49883"/>
    </cofactor>
</comment>
<dbReference type="InterPro" id="IPR036724">
    <property type="entry name" value="Cobalamin-bd_sf"/>
</dbReference>
<proteinExistence type="predicted"/>
<evidence type="ECO:0000256" key="4">
    <source>
        <dbReference type="ARBA" id="ARBA00022691"/>
    </source>
</evidence>
<dbReference type="SFLD" id="SFLDG01082">
    <property type="entry name" value="B12-binding_domain_containing"/>
    <property type="match status" value="1"/>
</dbReference>
<evidence type="ECO:0000256" key="7">
    <source>
        <dbReference type="ARBA" id="ARBA00023014"/>
    </source>
</evidence>
<sequence>MAKILFFNPPSRQNVYIDTNVHVGAPSYPSLTLATLAGNLIPQNDVKIIDLELFSNPEEALFNAISEFSPDIVAASANTPAYPVVKDLMDQIKEKYPSIKTIVGGVHITSLPEEVGKEKYFDVAVIGEGDTVIRELISNEDLRKVPGILFRDSSGQLVQTEKRELLKDLDSLPYPAWQLFDINKYCNSRLSARKNPVGLLETSRGCAFQCNFCNKLTFGSRFRVKSPQRVVDEIEYMLKAGFREIHIMDDSFTQDINRAKEICIEIVRRNLKFPWAFINGIRVDMVDLEFFKLAKKSGCWQVGFGIESGDQKILDRINKKTNLAEIENAVKSAQKSGISTFGFFILALAGETEDSIRRTIDFAKKLPLDIAKFDICIPYPGTPYFKELKSENRIRSENWAKYSCHQTEEPLFEHPNVSWPTISKYYKQAFREFYLRPSYIARRFLRSLKRGDLIYDFCYFIKSRW</sequence>
<dbReference type="InterPro" id="IPR006158">
    <property type="entry name" value="Cobalamin-bd"/>
</dbReference>
<accession>A0A1G1KYV5</accession>
<evidence type="ECO:0000256" key="6">
    <source>
        <dbReference type="ARBA" id="ARBA00023004"/>
    </source>
</evidence>
<dbReference type="AlphaFoldDB" id="A0A1G1KYV5"/>
<comment type="caution">
    <text evidence="10">The sequence shown here is derived from an EMBL/GenBank/DDBJ whole genome shotgun (WGS) entry which is preliminary data.</text>
</comment>
<dbReference type="PROSITE" id="PS51332">
    <property type="entry name" value="B12_BINDING"/>
    <property type="match status" value="1"/>
</dbReference>
<evidence type="ECO:0000256" key="3">
    <source>
        <dbReference type="ARBA" id="ARBA00022679"/>
    </source>
</evidence>
<dbReference type="SMART" id="SM00729">
    <property type="entry name" value="Elp3"/>
    <property type="match status" value="1"/>
</dbReference>